<dbReference type="InterPro" id="IPR017642">
    <property type="entry name" value="DNA_S_mod_DndB"/>
</dbReference>
<dbReference type="NCBIfam" id="TIGR03187">
    <property type="entry name" value="DGQHR"/>
    <property type="match status" value="1"/>
</dbReference>
<dbReference type="AlphaFoldDB" id="A0A845L7J1"/>
<dbReference type="InterPro" id="IPR017601">
    <property type="entry name" value="DGQHR-contain_dom"/>
</dbReference>
<dbReference type="RefSeq" id="WP_161255268.1">
    <property type="nucleotide sequence ID" value="NZ_WXEY01000003.1"/>
</dbReference>
<sequence>MKEYITSVFKYRQNNQEYLSCVLPFDVINKISKVLVYGEDIYGYQRKLNRRHYSNIKKKILEDNLLLPTSIILSANSDYIYSLLIEDGYKWKLAIRTDEKEFRIVDGQHRIKGLEEAAKIKTELNDFLLNVIVLVTEPNKRDVEVDVFRDINSFAKRIKTDLTLLANYNYELINQKEIENISEHISVKTAFYLNEKTTNSVWHKAIQFDFNNDLSSSGIIGVRAFVESINIIAEGFVKREDYIHLEEKDILINFAEIKAEELANFINKAWDIVRQKWGNCFKEAINEDMFEYSKTFYDQGYYLQKTTGVNAIHKILHDLIIELGYGDATVERFSKIISCSKVRSDDWQVGSIFSGLTSNQGFNKARDIILNRSVGR</sequence>
<dbReference type="EMBL" id="WXEY01000003">
    <property type="protein sequence ID" value="MZP28891.1"/>
    <property type="molecule type" value="Genomic_DNA"/>
</dbReference>
<reference evidence="1 2" key="1">
    <citation type="submission" date="2020-01" db="EMBL/GenBank/DDBJ databases">
        <title>Whole-genome sequence of Heliobacterium undosum DSM 13378.</title>
        <authorList>
            <person name="Kyndt J.A."/>
            <person name="Meyer T.E."/>
        </authorList>
    </citation>
    <scope>NUCLEOTIDE SEQUENCE [LARGE SCALE GENOMIC DNA]</scope>
    <source>
        <strain evidence="1 2">DSM 13378</strain>
    </source>
</reference>
<protein>
    <submittedName>
        <fullName evidence="1">DGQHR domain-containing protein</fullName>
    </submittedName>
</protein>
<dbReference type="OrthoDB" id="3524978at2"/>
<gene>
    <name evidence="1" type="ORF">GTO91_04100</name>
</gene>
<organism evidence="1 2">
    <name type="scientific">Heliomicrobium undosum</name>
    <dbReference type="NCBI Taxonomy" id="121734"/>
    <lineage>
        <taxon>Bacteria</taxon>
        <taxon>Bacillati</taxon>
        <taxon>Bacillota</taxon>
        <taxon>Clostridia</taxon>
        <taxon>Eubacteriales</taxon>
        <taxon>Heliobacteriaceae</taxon>
        <taxon>Heliomicrobium</taxon>
    </lineage>
</organism>
<name>A0A845L7J1_9FIRM</name>
<evidence type="ECO:0000313" key="2">
    <source>
        <dbReference type="Proteomes" id="UP000463470"/>
    </source>
</evidence>
<proteinExistence type="predicted"/>
<dbReference type="Pfam" id="PF14072">
    <property type="entry name" value="DndB"/>
    <property type="match status" value="1"/>
</dbReference>
<evidence type="ECO:0000313" key="1">
    <source>
        <dbReference type="EMBL" id="MZP28891.1"/>
    </source>
</evidence>
<accession>A0A845L7J1</accession>
<dbReference type="Proteomes" id="UP000463470">
    <property type="component" value="Unassembled WGS sequence"/>
</dbReference>
<keyword evidence="2" id="KW-1185">Reference proteome</keyword>
<comment type="caution">
    <text evidence="1">The sequence shown here is derived from an EMBL/GenBank/DDBJ whole genome shotgun (WGS) entry which is preliminary data.</text>
</comment>